<dbReference type="InterPro" id="IPR012854">
    <property type="entry name" value="Cu_amine_oxidase-like_N"/>
</dbReference>
<dbReference type="SUPFAM" id="SSF55383">
    <property type="entry name" value="Copper amine oxidase, domain N"/>
    <property type="match status" value="1"/>
</dbReference>
<evidence type="ECO:0000256" key="1">
    <source>
        <dbReference type="SAM" id="SignalP"/>
    </source>
</evidence>
<organism evidence="3 4">
    <name type="scientific">Desulfallas thermosapovorans DSM 6562</name>
    <dbReference type="NCBI Taxonomy" id="1121431"/>
    <lineage>
        <taxon>Bacteria</taxon>
        <taxon>Bacillati</taxon>
        <taxon>Bacillota</taxon>
        <taxon>Clostridia</taxon>
        <taxon>Eubacteriales</taxon>
        <taxon>Desulfallaceae</taxon>
        <taxon>Desulfallas</taxon>
    </lineage>
</organism>
<evidence type="ECO:0000313" key="4">
    <source>
        <dbReference type="Proteomes" id="UP000323166"/>
    </source>
</evidence>
<reference evidence="3 4" key="1">
    <citation type="submission" date="2019-07" db="EMBL/GenBank/DDBJ databases">
        <title>Genomic Encyclopedia of Type Strains, Phase I: the one thousand microbial genomes (KMG-I) project.</title>
        <authorList>
            <person name="Kyrpides N."/>
        </authorList>
    </citation>
    <scope>NUCLEOTIDE SEQUENCE [LARGE SCALE GENOMIC DNA]</scope>
    <source>
        <strain evidence="3 4">DSM 6562</strain>
    </source>
</reference>
<gene>
    <name evidence="3" type="ORF">LX24_02360</name>
</gene>
<feature type="chain" id="PRO_5024448806" evidence="1">
    <location>
        <begin position="24"/>
        <end position="152"/>
    </location>
</feature>
<dbReference type="AlphaFoldDB" id="A0A5S4ZPP2"/>
<feature type="signal peptide" evidence="1">
    <location>
        <begin position="1"/>
        <end position="23"/>
    </location>
</feature>
<protein>
    <submittedName>
        <fullName evidence="3">Copper amine oxidase-like protein</fullName>
    </submittedName>
</protein>
<keyword evidence="4" id="KW-1185">Reference proteome</keyword>
<dbReference type="Gene3D" id="3.30.457.10">
    <property type="entry name" value="Copper amine oxidase-like, N-terminal domain"/>
    <property type="match status" value="1"/>
</dbReference>
<evidence type="ECO:0000313" key="3">
    <source>
        <dbReference type="EMBL" id="TYO94524.1"/>
    </source>
</evidence>
<dbReference type="Proteomes" id="UP000323166">
    <property type="component" value="Unassembled WGS sequence"/>
</dbReference>
<evidence type="ECO:0000259" key="2">
    <source>
        <dbReference type="Pfam" id="PF07833"/>
    </source>
</evidence>
<dbReference type="RefSeq" id="WP_166512327.1">
    <property type="nucleotide sequence ID" value="NZ_VNHM01000014.1"/>
</dbReference>
<dbReference type="Pfam" id="PF07833">
    <property type="entry name" value="Cu_amine_oxidN1"/>
    <property type="match status" value="1"/>
</dbReference>
<accession>A0A5S4ZPP2</accession>
<proteinExistence type="predicted"/>
<sequence>MKKLTILISLIIALTMVPLGSFANEPVSEKSITVQDCIVKLIYDNENNPQEEANFYGLRHICESFGYDVEWDSGQNYAIVTGGNGKTLTDTDGNNIDALVIRPGAYVIELLDERNGKLDELPAGYEPFIENNRLYVHSSVFEKYFGLKAVID</sequence>
<comment type="caution">
    <text evidence="3">The sequence shown here is derived from an EMBL/GenBank/DDBJ whole genome shotgun (WGS) entry which is preliminary data.</text>
</comment>
<dbReference type="InterPro" id="IPR036582">
    <property type="entry name" value="Mao_N_sf"/>
</dbReference>
<dbReference type="EMBL" id="VNHM01000014">
    <property type="protein sequence ID" value="TYO94524.1"/>
    <property type="molecule type" value="Genomic_DNA"/>
</dbReference>
<feature type="domain" description="Copper amine oxidase-like N-terminal" evidence="2">
    <location>
        <begin position="55"/>
        <end position="149"/>
    </location>
</feature>
<keyword evidence="1" id="KW-0732">Signal</keyword>
<name>A0A5S4ZPP2_9FIRM</name>